<evidence type="ECO:0000313" key="3">
    <source>
        <dbReference type="EMBL" id="SEF69725.1"/>
    </source>
</evidence>
<keyword evidence="2" id="KW-1133">Transmembrane helix</keyword>
<protein>
    <recommendedName>
        <fullName evidence="5">DUF3099 domain-containing protein</fullName>
    </recommendedName>
</protein>
<gene>
    <name evidence="3" type="ORF">SAMN05216223_101764</name>
</gene>
<feature type="compositionally biased region" description="Basic and acidic residues" evidence="1">
    <location>
        <begin position="99"/>
        <end position="109"/>
    </location>
</feature>
<organism evidence="3 4">
    <name type="scientific">Actinacidiphila yanglinensis</name>
    <dbReference type="NCBI Taxonomy" id="310779"/>
    <lineage>
        <taxon>Bacteria</taxon>
        <taxon>Bacillati</taxon>
        <taxon>Actinomycetota</taxon>
        <taxon>Actinomycetes</taxon>
        <taxon>Kitasatosporales</taxon>
        <taxon>Streptomycetaceae</taxon>
        <taxon>Actinacidiphila</taxon>
    </lineage>
</organism>
<feature type="region of interest" description="Disordered" evidence="1">
    <location>
        <begin position="98"/>
        <end position="131"/>
    </location>
</feature>
<sequence length="131" mass="14159">MRKQGGSEVFPISGARTGLTEDVRGRQRRYIISMSIRTLSVILTVVLWNVERPLAWATLVLGLLLPYVAVVFANAGRENTPTLPSSYVPPLIRPALEPTRVESAAERAPEPMAEAAADPGQEPAGERPDVG</sequence>
<dbReference type="Pfam" id="PF11298">
    <property type="entry name" value="DUF3099"/>
    <property type="match status" value="1"/>
</dbReference>
<feature type="transmembrane region" description="Helical" evidence="2">
    <location>
        <begin position="30"/>
        <end position="48"/>
    </location>
</feature>
<reference evidence="3 4" key="1">
    <citation type="submission" date="2016-10" db="EMBL/GenBank/DDBJ databases">
        <authorList>
            <person name="de Groot N.N."/>
        </authorList>
    </citation>
    <scope>NUCLEOTIDE SEQUENCE [LARGE SCALE GENOMIC DNA]</scope>
    <source>
        <strain evidence="3 4">CGMCC 4.2023</strain>
    </source>
</reference>
<dbReference type="AlphaFoldDB" id="A0A1H5U3R0"/>
<evidence type="ECO:0000256" key="2">
    <source>
        <dbReference type="SAM" id="Phobius"/>
    </source>
</evidence>
<feature type="transmembrane region" description="Helical" evidence="2">
    <location>
        <begin position="54"/>
        <end position="75"/>
    </location>
</feature>
<dbReference type="Proteomes" id="UP000236754">
    <property type="component" value="Unassembled WGS sequence"/>
</dbReference>
<dbReference type="EMBL" id="FNVU01000001">
    <property type="protein sequence ID" value="SEF69725.1"/>
    <property type="molecule type" value="Genomic_DNA"/>
</dbReference>
<feature type="compositionally biased region" description="Low complexity" evidence="1">
    <location>
        <begin position="110"/>
        <end position="119"/>
    </location>
</feature>
<dbReference type="OrthoDB" id="4229919at2"/>
<proteinExistence type="predicted"/>
<evidence type="ECO:0000256" key="1">
    <source>
        <dbReference type="SAM" id="MobiDB-lite"/>
    </source>
</evidence>
<keyword evidence="4" id="KW-1185">Reference proteome</keyword>
<name>A0A1H5U3R0_9ACTN</name>
<keyword evidence="2" id="KW-0812">Transmembrane</keyword>
<evidence type="ECO:0008006" key="5">
    <source>
        <dbReference type="Google" id="ProtNLM"/>
    </source>
</evidence>
<keyword evidence="2" id="KW-0472">Membrane</keyword>
<accession>A0A1H5U3R0</accession>
<evidence type="ECO:0000313" key="4">
    <source>
        <dbReference type="Proteomes" id="UP000236754"/>
    </source>
</evidence>
<dbReference type="InterPro" id="IPR021449">
    <property type="entry name" value="DUF3099"/>
</dbReference>
<dbReference type="RefSeq" id="WP_103884090.1">
    <property type="nucleotide sequence ID" value="NZ_FNVU01000001.1"/>
</dbReference>